<reference evidence="2 3" key="1">
    <citation type="submission" date="2024-03" db="EMBL/GenBank/DDBJ databases">
        <title>Human intestinal bacterial collection.</title>
        <authorList>
            <person name="Pauvert C."/>
            <person name="Hitch T.C.A."/>
            <person name="Clavel T."/>
        </authorList>
    </citation>
    <scope>NUCLEOTIDE SEQUENCE [LARGE SCALE GENOMIC DNA]</scope>
    <source>
        <strain evidence="2 3">CLA-AA-H192</strain>
    </source>
</reference>
<dbReference type="Proteomes" id="UP001491552">
    <property type="component" value="Unassembled WGS sequence"/>
</dbReference>
<organism evidence="2 3">
    <name type="scientific">Faecousia intestinalis</name>
    <dbReference type="NCBI Taxonomy" id="3133167"/>
    <lineage>
        <taxon>Bacteria</taxon>
        <taxon>Bacillati</taxon>
        <taxon>Bacillota</taxon>
        <taxon>Clostridia</taxon>
        <taxon>Eubacteriales</taxon>
        <taxon>Oscillospiraceae</taxon>
        <taxon>Faecousia</taxon>
    </lineage>
</organism>
<evidence type="ECO:0000313" key="2">
    <source>
        <dbReference type="EMBL" id="MEQ2509975.1"/>
    </source>
</evidence>
<gene>
    <name evidence="2" type="ORF">WMO66_01705</name>
</gene>
<keyword evidence="3" id="KW-1185">Reference proteome</keyword>
<keyword evidence="2" id="KW-0255">Endonuclease</keyword>
<keyword evidence="2" id="KW-0378">Hydrolase</keyword>
<name>A0ABV1G3J7_9FIRM</name>
<sequence>LEQKIAHGGHPVLRWMMDNIFIRTDPAGNIKPDKEKSTEKIDGAVATIMALDRAIRCGNENVESVYDTRGLLFI</sequence>
<evidence type="ECO:0000259" key="1">
    <source>
        <dbReference type="Pfam" id="PF20441"/>
    </source>
</evidence>
<accession>A0ABV1G3J7</accession>
<keyword evidence="2" id="KW-0540">Nuclease</keyword>
<dbReference type="RefSeq" id="WP_349134683.1">
    <property type="nucleotide sequence ID" value="NZ_JBBMFF010000096.1"/>
</dbReference>
<evidence type="ECO:0000313" key="3">
    <source>
        <dbReference type="Proteomes" id="UP001491552"/>
    </source>
</evidence>
<feature type="domain" description="Terminase large subunit-like endonuclease" evidence="1">
    <location>
        <begin position="2"/>
        <end position="55"/>
    </location>
</feature>
<dbReference type="EMBL" id="JBBMFF010000096">
    <property type="protein sequence ID" value="MEQ2509975.1"/>
    <property type="molecule type" value="Genomic_DNA"/>
</dbReference>
<dbReference type="Pfam" id="PF20441">
    <property type="entry name" value="TerL_nuclease"/>
    <property type="match status" value="1"/>
</dbReference>
<dbReference type="GO" id="GO:0004519">
    <property type="term" value="F:endonuclease activity"/>
    <property type="evidence" value="ECO:0007669"/>
    <property type="project" value="UniProtKB-KW"/>
</dbReference>
<feature type="non-terminal residue" evidence="2">
    <location>
        <position position="1"/>
    </location>
</feature>
<proteinExistence type="predicted"/>
<protein>
    <submittedName>
        <fullName evidence="2">Terminase TerL endonuclease subunit</fullName>
    </submittedName>
</protein>
<dbReference type="InterPro" id="IPR046462">
    <property type="entry name" value="TerL_nuclease"/>
</dbReference>
<comment type="caution">
    <text evidence="2">The sequence shown here is derived from an EMBL/GenBank/DDBJ whole genome shotgun (WGS) entry which is preliminary data.</text>
</comment>